<protein>
    <submittedName>
        <fullName evidence="1">Uncharacterized protein</fullName>
    </submittedName>
</protein>
<evidence type="ECO:0000313" key="1">
    <source>
        <dbReference type="EMBL" id="MBI6183437.1"/>
    </source>
</evidence>
<gene>
    <name evidence="1" type="ORF">JEQ07_23960</name>
</gene>
<proteinExistence type="predicted"/>
<sequence length="87" mass="9592">MMTIPFVTSSHAPFTFTTTVGGQVVYATVPYNFYANRYYLQLMGGSNEQLAYVPLIASPDDYDINLALPLAPGKLIYRASTNNFEAS</sequence>
<reference evidence="1 2" key="1">
    <citation type="submission" date="2020-12" db="EMBL/GenBank/DDBJ databases">
        <title>Enhanced detection system for hospital associated transmission using whole genome sequencing surveillance.</title>
        <authorList>
            <person name="Harrison L.H."/>
            <person name="Van Tyne D."/>
            <person name="Marsh J.W."/>
            <person name="Griffith M.P."/>
            <person name="Snyder D.J."/>
            <person name="Cooper V.S."/>
            <person name="Mustapha M."/>
        </authorList>
    </citation>
    <scope>NUCLEOTIDE SEQUENCE [LARGE SCALE GENOMIC DNA]</scope>
    <source>
        <strain evidence="1 2">SER00238</strain>
    </source>
</reference>
<dbReference type="Proteomes" id="UP000639004">
    <property type="component" value="Unassembled WGS sequence"/>
</dbReference>
<accession>A0ABS0TYI1</accession>
<organism evidence="1 2">
    <name type="scientific">Serratia proteamaculans</name>
    <dbReference type="NCBI Taxonomy" id="28151"/>
    <lineage>
        <taxon>Bacteria</taxon>
        <taxon>Pseudomonadati</taxon>
        <taxon>Pseudomonadota</taxon>
        <taxon>Gammaproteobacteria</taxon>
        <taxon>Enterobacterales</taxon>
        <taxon>Yersiniaceae</taxon>
        <taxon>Serratia</taxon>
    </lineage>
</organism>
<dbReference type="RefSeq" id="WP_198642629.1">
    <property type="nucleotide sequence ID" value="NZ_JAEHSL010000035.1"/>
</dbReference>
<keyword evidence="2" id="KW-1185">Reference proteome</keyword>
<evidence type="ECO:0000313" key="2">
    <source>
        <dbReference type="Proteomes" id="UP000639004"/>
    </source>
</evidence>
<dbReference type="EMBL" id="JAEHSL010000035">
    <property type="protein sequence ID" value="MBI6183437.1"/>
    <property type="molecule type" value="Genomic_DNA"/>
</dbReference>
<name>A0ABS0TYI1_SERPR</name>
<comment type="caution">
    <text evidence="1">The sequence shown here is derived from an EMBL/GenBank/DDBJ whole genome shotgun (WGS) entry which is preliminary data.</text>
</comment>